<protein>
    <submittedName>
        <fullName evidence="1">Uncharacterized protein</fullName>
    </submittedName>
</protein>
<dbReference type="PATRIC" id="fig|1398.25.peg.1136"/>
<accession>A0A150JXB2</accession>
<evidence type="ECO:0000313" key="2">
    <source>
        <dbReference type="Proteomes" id="UP000075304"/>
    </source>
</evidence>
<dbReference type="EMBL" id="LQYI01000135">
    <property type="protein sequence ID" value="KYC61985.1"/>
    <property type="molecule type" value="Genomic_DNA"/>
</dbReference>
<comment type="caution">
    <text evidence="1">The sequence shown here is derived from an EMBL/GenBank/DDBJ whole genome shotgun (WGS) entry which is preliminary data.</text>
</comment>
<reference evidence="1 2" key="1">
    <citation type="submission" date="2016-01" db="EMBL/GenBank/DDBJ databases">
        <title>Genome Sequences of Twelve Sporeforming Bacillus Species Isolated from Foods.</title>
        <authorList>
            <person name="Berendsen E.M."/>
            <person name="Wells-Bennik M.H."/>
            <person name="Krawcyk A.O."/>
            <person name="De Jong A."/>
            <person name="Holsappel S."/>
            <person name="Eijlander R.T."/>
            <person name="Kuipers O.P."/>
        </authorList>
    </citation>
    <scope>NUCLEOTIDE SEQUENCE [LARGE SCALE GENOMIC DNA]</scope>
    <source>
        <strain evidence="1 2">B4099</strain>
    </source>
</reference>
<organism evidence="1 2">
    <name type="scientific">Heyndrickxia coagulans</name>
    <name type="common">Weizmannia coagulans</name>
    <dbReference type="NCBI Taxonomy" id="1398"/>
    <lineage>
        <taxon>Bacteria</taxon>
        <taxon>Bacillati</taxon>
        <taxon>Bacillota</taxon>
        <taxon>Bacilli</taxon>
        <taxon>Bacillales</taxon>
        <taxon>Bacillaceae</taxon>
        <taxon>Heyndrickxia</taxon>
    </lineage>
</organism>
<dbReference type="Proteomes" id="UP000075304">
    <property type="component" value="Unassembled WGS sequence"/>
</dbReference>
<evidence type="ECO:0000313" key="1">
    <source>
        <dbReference type="EMBL" id="KYC61985.1"/>
    </source>
</evidence>
<sequence>MPVARLRFSRLPLYSMLDHHPDMQLKRLARRTAFEPRPVQ</sequence>
<gene>
    <name evidence="1" type="ORF">B4099_1741</name>
</gene>
<dbReference type="AlphaFoldDB" id="A0A150JXB2"/>
<proteinExistence type="predicted"/>
<name>A0A150JXB2_HEYCO</name>